<feature type="compositionally biased region" description="Acidic residues" evidence="2">
    <location>
        <begin position="614"/>
        <end position="624"/>
    </location>
</feature>
<dbReference type="GO" id="GO:0000127">
    <property type="term" value="C:transcription factor TFIIIC complex"/>
    <property type="evidence" value="ECO:0007669"/>
    <property type="project" value="TreeGrafter"/>
</dbReference>
<accession>A0A176WMT9</accession>
<evidence type="ECO:0000256" key="2">
    <source>
        <dbReference type="SAM" id="MobiDB-lite"/>
    </source>
</evidence>
<evidence type="ECO:0000256" key="1">
    <source>
        <dbReference type="PROSITE-ProRule" id="PRU00339"/>
    </source>
</evidence>
<evidence type="ECO:0000313" key="3">
    <source>
        <dbReference type="EMBL" id="OAE33755.1"/>
    </source>
</evidence>
<dbReference type="InterPro" id="IPR039340">
    <property type="entry name" value="Tfc4/TFIIIC-102/Sfc4"/>
</dbReference>
<dbReference type="Proteomes" id="UP000077202">
    <property type="component" value="Unassembled WGS sequence"/>
</dbReference>
<keyword evidence="4" id="KW-1185">Reference proteome</keyword>
<sequence length="928" mass="105753">MSSFGDVEDGEGPETEREGLSDVDEDEGDEDLAGDEYVDGDGEGEENDEYQLEFGTGMDPLAFVEENESGVMPFQQFEKLEYEALAARKRKALAVQRAAKMKSSKAQEDVFGANIDEIWESAGFGIGRRRRRRKKKRKLGRRSRLTPEVAKMLGEANLLYAMGKFEEAVELLKECVRIAPNVPDSYHTLGLLYDAMSDRKKALNFYMIAAHLTPKDSVLWKRLASWSMEQGNIGQVIYCLTKAVKADPDDVDAKWDRASLFAEHNDYQKAAEAFEQLLLQRPSDVEVGKMVAKMHHKTGQCERAIQVLEKLVEEHPAEADLTAVNLLAELLMESGQFATAIAHIDHASTLYCPDQHLPIDLSTKAGICHAYLGNLEDAESFFEELSEERIEGFADLIMDVGDAYLALGEHKYALHYYGMLHGDKTFDNAGVCLKMAECHAALKETRAAIDLYYRVLQDLPHHIETRLTLATILDENGQFDEAISVLAPPESSGDVEDSWWKDGEVRKKLAQLYLSHELYPQYLDTLVPAIQETLYLESQNHKVRNPKRLRKSVLLERVRWIEDRPADEVFHGFRPVLSSSNMVKAARAKKRLQQLLEDKKDRKAAALAAGQTYESEEEEDDEPIPNEVHHVKQPLPNLLKDEEHYQLILQCCRTLTSSKRYWEALEIVHHTLQAGSGLGQEKRDELRNLGARIAYQTRDANYGFDCVKYMVAQRPYSTSVWNRYYQVISRSEARVPKHNKFMLHMRSKYPDVVPTMIISGHQFSMISQQQGALREYLQAYKLQPEDPFINLCVGTAFINLSLGFRLSNRNQCVMQGFAFLYKYQRLVNFNQESNFNLARAYHHVGLVQLASTYYEKVLSTYVKDRPPVKLPHEAVEIETGIPPKKVTSDHDLGHCNLQREAAYNLHLIYKRSGSSNLARQLLKDYCSF</sequence>
<feature type="repeat" description="TPR" evidence="1">
    <location>
        <begin position="183"/>
        <end position="216"/>
    </location>
</feature>
<feature type="repeat" description="TPR" evidence="1">
    <location>
        <begin position="251"/>
        <end position="284"/>
    </location>
</feature>
<reference evidence="3" key="1">
    <citation type="submission" date="2016-03" db="EMBL/GenBank/DDBJ databases">
        <title>Mechanisms controlling the formation of the plant cell surface in tip-growing cells are functionally conserved among land plants.</title>
        <authorList>
            <person name="Honkanen S."/>
            <person name="Jones V.A."/>
            <person name="Morieri G."/>
            <person name="Champion C."/>
            <person name="Hetherington A.J."/>
            <person name="Kelly S."/>
            <person name="Saint-Marcoux D."/>
            <person name="Proust H."/>
            <person name="Prescott H."/>
            <person name="Dolan L."/>
        </authorList>
    </citation>
    <scope>NUCLEOTIDE SEQUENCE [LARGE SCALE GENOMIC DNA]</scope>
    <source>
        <tissue evidence="3">Whole gametophyte</tissue>
    </source>
</reference>
<organism evidence="3 4">
    <name type="scientific">Marchantia polymorpha subsp. ruderalis</name>
    <dbReference type="NCBI Taxonomy" id="1480154"/>
    <lineage>
        <taxon>Eukaryota</taxon>
        <taxon>Viridiplantae</taxon>
        <taxon>Streptophyta</taxon>
        <taxon>Embryophyta</taxon>
        <taxon>Marchantiophyta</taxon>
        <taxon>Marchantiopsida</taxon>
        <taxon>Marchantiidae</taxon>
        <taxon>Marchantiales</taxon>
        <taxon>Marchantiaceae</taxon>
        <taxon>Marchantia</taxon>
    </lineage>
</organism>
<feature type="repeat" description="TPR" evidence="1">
    <location>
        <begin position="149"/>
        <end position="182"/>
    </location>
</feature>
<feature type="region of interest" description="Disordered" evidence="2">
    <location>
        <begin position="1"/>
        <end position="48"/>
    </location>
</feature>
<dbReference type="SUPFAM" id="SSF48452">
    <property type="entry name" value="TPR-like"/>
    <property type="match status" value="2"/>
</dbReference>
<dbReference type="GO" id="GO:0006383">
    <property type="term" value="P:transcription by RNA polymerase III"/>
    <property type="evidence" value="ECO:0007669"/>
    <property type="project" value="InterPro"/>
</dbReference>
<dbReference type="PANTHER" id="PTHR23082:SF0">
    <property type="entry name" value="GENERAL TRANSCRIPTION FACTOR 3C POLYPEPTIDE 3"/>
    <property type="match status" value="1"/>
</dbReference>
<evidence type="ECO:0000313" key="4">
    <source>
        <dbReference type="Proteomes" id="UP000077202"/>
    </source>
</evidence>
<feature type="compositionally biased region" description="Acidic residues" evidence="2">
    <location>
        <begin position="1"/>
        <end position="13"/>
    </location>
</feature>
<feature type="compositionally biased region" description="Acidic residues" evidence="2">
    <location>
        <begin position="21"/>
        <end position="48"/>
    </location>
</feature>
<evidence type="ECO:0008006" key="5">
    <source>
        <dbReference type="Google" id="ProtNLM"/>
    </source>
</evidence>
<keyword evidence="1" id="KW-0802">TPR repeat</keyword>
<gene>
    <name evidence="3" type="ORF">AXG93_1264s1030</name>
</gene>
<dbReference type="Pfam" id="PF13181">
    <property type="entry name" value="TPR_8"/>
    <property type="match status" value="1"/>
</dbReference>
<dbReference type="Pfam" id="PF14559">
    <property type="entry name" value="TPR_19"/>
    <property type="match status" value="2"/>
</dbReference>
<dbReference type="Gene3D" id="1.25.40.10">
    <property type="entry name" value="Tetratricopeptide repeat domain"/>
    <property type="match status" value="3"/>
</dbReference>
<dbReference type="InterPro" id="IPR011990">
    <property type="entry name" value="TPR-like_helical_dom_sf"/>
</dbReference>
<feature type="region of interest" description="Disordered" evidence="2">
    <location>
        <begin position="606"/>
        <end position="628"/>
    </location>
</feature>
<protein>
    <recommendedName>
        <fullName evidence="5">General transcription factor 3C polypeptide 3</fullName>
    </recommendedName>
</protein>
<dbReference type="AlphaFoldDB" id="A0A176WMT9"/>
<dbReference type="SMART" id="SM00028">
    <property type="entry name" value="TPR"/>
    <property type="match status" value="8"/>
</dbReference>
<dbReference type="PANTHER" id="PTHR23082">
    <property type="entry name" value="TRANSCRIPTION INITIATION FACTOR IIIC TFIIIC , POLYPEPTIDE 3-RELATED"/>
    <property type="match status" value="1"/>
</dbReference>
<comment type="caution">
    <text evidence="3">The sequence shown here is derived from an EMBL/GenBank/DDBJ whole genome shotgun (WGS) entry which is preliminary data.</text>
</comment>
<name>A0A176WMT9_MARPO</name>
<proteinExistence type="predicted"/>
<dbReference type="PROSITE" id="PS50005">
    <property type="entry name" value="TPR"/>
    <property type="match status" value="3"/>
</dbReference>
<dbReference type="EMBL" id="LVLJ01000569">
    <property type="protein sequence ID" value="OAE33755.1"/>
    <property type="molecule type" value="Genomic_DNA"/>
</dbReference>
<dbReference type="InterPro" id="IPR019734">
    <property type="entry name" value="TPR_rpt"/>
</dbReference>